<keyword evidence="2" id="KW-1185">Reference proteome</keyword>
<sequence>MVGEARISQSRKLFHSFQGKSLFPAAKAVRCLAGFDAGGLTSMNNFSSPALHQLSQEHVRESIVCYRCTGKFILSGLWTSWPGVLWRGWRWGCEPD</sequence>
<evidence type="ECO:0000313" key="2">
    <source>
        <dbReference type="Proteomes" id="UP001519460"/>
    </source>
</evidence>
<proteinExistence type="predicted"/>
<evidence type="ECO:0000313" key="1">
    <source>
        <dbReference type="EMBL" id="KAK7475488.1"/>
    </source>
</evidence>
<protein>
    <submittedName>
        <fullName evidence="1">Uncharacterized protein</fullName>
    </submittedName>
</protein>
<organism evidence="1 2">
    <name type="scientific">Batillaria attramentaria</name>
    <dbReference type="NCBI Taxonomy" id="370345"/>
    <lineage>
        <taxon>Eukaryota</taxon>
        <taxon>Metazoa</taxon>
        <taxon>Spiralia</taxon>
        <taxon>Lophotrochozoa</taxon>
        <taxon>Mollusca</taxon>
        <taxon>Gastropoda</taxon>
        <taxon>Caenogastropoda</taxon>
        <taxon>Sorbeoconcha</taxon>
        <taxon>Cerithioidea</taxon>
        <taxon>Batillariidae</taxon>
        <taxon>Batillaria</taxon>
    </lineage>
</organism>
<comment type="caution">
    <text evidence="1">The sequence shown here is derived from an EMBL/GenBank/DDBJ whole genome shotgun (WGS) entry which is preliminary data.</text>
</comment>
<reference evidence="1 2" key="1">
    <citation type="journal article" date="2023" name="Sci. Data">
        <title>Genome assembly of the Korean intertidal mud-creeper Batillaria attramentaria.</title>
        <authorList>
            <person name="Patra A.K."/>
            <person name="Ho P.T."/>
            <person name="Jun S."/>
            <person name="Lee S.J."/>
            <person name="Kim Y."/>
            <person name="Won Y.J."/>
        </authorList>
    </citation>
    <scope>NUCLEOTIDE SEQUENCE [LARGE SCALE GENOMIC DNA]</scope>
    <source>
        <strain evidence="1">Wonlab-2016</strain>
    </source>
</reference>
<gene>
    <name evidence="1" type="ORF">BaRGS_00033244</name>
</gene>
<name>A0ABD0JL27_9CAEN</name>
<dbReference type="EMBL" id="JACVVK020000404">
    <property type="protein sequence ID" value="KAK7475488.1"/>
    <property type="molecule type" value="Genomic_DNA"/>
</dbReference>
<accession>A0ABD0JL27</accession>
<dbReference type="Proteomes" id="UP001519460">
    <property type="component" value="Unassembled WGS sequence"/>
</dbReference>
<dbReference type="AlphaFoldDB" id="A0ABD0JL27"/>